<reference evidence="3 4" key="1">
    <citation type="submission" date="2024-05" db="EMBL/GenBank/DDBJ databases">
        <authorList>
            <person name="Wallberg A."/>
        </authorList>
    </citation>
    <scope>NUCLEOTIDE SEQUENCE [LARGE SCALE GENOMIC DNA]</scope>
</reference>
<dbReference type="PANTHER" id="PTHR14523:SF1">
    <property type="entry name" value="HOMOLOGOUS RECOMBINATION OB-FOLD PROTEIN"/>
    <property type="match status" value="1"/>
</dbReference>
<accession>A0AAV2SFW3</accession>
<dbReference type="GO" id="GO:0000725">
    <property type="term" value="P:recombinational repair"/>
    <property type="evidence" value="ECO:0007669"/>
    <property type="project" value="InterPro"/>
</dbReference>
<feature type="region of interest" description="Disordered" evidence="1">
    <location>
        <begin position="243"/>
        <end position="262"/>
    </location>
</feature>
<name>A0AAV2SFW3_MEGNR</name>
<dbReference type="EMBL" id="CAXKWB010064609">
    <property type="protein sequence ID" value="CAL4187890.1"/>
    <property type="molecule type" value="Genomic_DNA"/>
</dbReference>
<dbReference type="PANTHER" id="PTHR14523">
    <property type="entry name" value="UNCHARACTERIZED PROTEIN C17ORF53 HOMOLOG"/>
    <property type="match status" value="1"/>
</dbReference>
<feature type="domain" description="Homologous recombination OB-fold protein OB-fold" evidence="2">
    <location>
        <begin position="370"/>
        <end position="465"/>
    </location>
</feature>
<dbReference type="Proteomes" id="UP001497623">
    <property type="component" value="Unassembled WGS sequence"/>
</dbReference>
<evidence type="ECO:0000313" key="3">
    <source>
        <dbReference type="EMBL" id="CAL4187890.1"/>
    </source>
</evidence>
<proteinExistence type="predicted"/>
<keyword evidence="4" id="KW-1185">Reference proteome</keyword>
<feature type="compositionally biased region" description="Polar residues" evidence="1">
    <location>
        <begin position="590"/>
        <end position="611"/>
    </location>
</feature>
<dbReference type="InterPro" id="IPR028045">
    <property type="entry name" value="HROB"/>
</dbReference>
<gene>
    <name evidence="3" type="ORF">MNOR_LOCUS36233</name>
</gene>
<evidence type="ECO:0000313" key="4">
    <source>
        <dbReference type="Proteomes" id="UP001497623"/>
    </source>
</evidence>
<feature type="compositionally biased region" description="Basic and acidic residues" evidence="1">
    <location>
        <begin position="149"/>
        <end position="159"/>
    </location>
</feature>
<feature type="region of interest" description="Disordered" evidence="1">
    <location>
        <begin position="99"/>
        <end position="172"/>
    </location>
</feature>
<feature type="region of interest" description="Disordered" evidence="1">
    <location>
        <begin position="590"/>
        <end position="653"/>
    </location>
</feature>
<feature type="compositionally biased region" description="Polar residues" evidence="1">
    <location>
        <begin position="621"/>
        <end position="653"/>
    </location>
</feature>
<organism evidence="3 4">
    <name type="scientific">Meganyctiphanes norvegica</name>
    <name type="common">Northern krill</name>
    <name type="synonym">Thysanopoda norvegica</name>
    <dbReference type="NCBI Taxonomy" id="48144"/>
    <lineage>
        <taxon>Eukaryota</taxon>
        <taxon>Metazoa</taxon>
        <taxon>Ecdysozoa</taxon>
        <taxon>Arthropoda</taxon>
        <taxon>Crustacea</taxon>
        <taxon>Multicrustacea</taxon>
        <taxon>Malacostraca</taxon>
        <taxon>Eumalacostraca</taxon>
        <taxon>Eucarida</taxon>
        <taxon>Euphausiacea</taxon>
        <taxon>Euphausiidae</taxon>
        <taxon>Meganyctiphanes</taxon>
    </lineage>
</organism>
<sequence>MFNSIKDILGDFLLPDDEEYKNGALKISNNESCRLLFKKSDISKKSLINEDNKISTSSSLQNNILAPVSSKYSSECNFDFDLADDFPVNEFDVDKDLFETQEKSNPPNSEFLKIKDNLSHNKHPRQEEKNKGKGDFRSRILKTITNSKNKKDERIEPEGSNKLPVSSLDDPNFNCNYNNSRKRSISPDKDLNFIRKRQNIETTKADGSSFMSSDFSYKQDSPNQIISNNSVLHSTRNTVPENKFEGSYPSTPMITPIKNVPPGIRKTVSPGGPVVCKRKFPGPAGLLPKSGGGRTPHVIGEELKEKTSPPQSFESVVCSQTSSDDFSRGPWQQMLIDLELDPSDPQCLLHVFNIRWVLRRASLRGQTAVRKVPFLAVMLRNLDVRSHADATATLKDKTGEINGTIPSCVIEEYGSSLQPGCVLFLKGVTVLSPIGIRGAVGTLDSSRRLYLNITLNTILSIYLPDESGNVITVSLGKIDKNEINKQAAAPKTATTPRAIVEEELEDIYENSNVNNDALFSNSIVGESGQNSVTPRLPSYKPPGYQSPVIRNSFNGLPIFARPGMAISNQRFQSPVGSQRYQSSMLGSVNNLNRNTQQRPNTPRFNTQQRASTPRFIFNPVIRSSTPASYNSDSSVIGNQKPSTDPSLSQADQNEVSQLFDDIDEESIFGDF</sequence>
<dbReference type="Pfam" id="PF15072">
    <property type="entry name" value="HROB"/>
    <property type="match status" value="1"/>
</dbReference>
<comment type="caution">
    <text evidence="3">The sequence shown here is derived from an EMBL/GenBank/DDBJ whole genome shotgun (WGS) entry which is preliminary data.</text>
</comment>
<evidence type="ECO:0000259" key="2">
    <source>
        <dbReference type="Pfam" id="PF15072"/>
    </source>
</evidence>
<dbReference type="AlphaFoldDB" id="A0AAV2SFW3"/>
<protein>
    <recommendedName>
        <fullName evidence="2">Homologous recombination OB-fold protein OB-fold domain-containing protein</fullName>
    </recommendedName>
</protein>
<feature type="compositionally biased region" description="Basic and acidic residues" evidence="1">
    <location>
        <begin position="112"/>
        <end position="138"/>
    </location>
</feature>
<feature type="non-terminal residue" evidence="3">
    <location>
        <position position="671"/>
    </location>
</feature>
<dbReference type="InterPro" id="IPR058570">
    <property type="entry name" value="HROB_OB"/>
</dbReference>
<evidence type="ECO:0000256" key="1">
    <source>
        <dbReference type="SAM" id="MobiDB-lite"/>
    </source>
</evidence>